<proteinExistence type="predicted"/>
<dbReference type="Proteomes" id="UP000886520">
    <property type="component" value="Chromosome 5"/>
</dbReference>
<evidence type="ECO:0000256" key="1">
    <source>
        <dbReference type="SAM" id="Phobius"/>
    </source>
</evidence>
<feature type="transmembrane region" description="Helical" evidence="1">
    <location>
        <begin position="137"/>
        <end position="159"/>
    </location>
</feature>
<organism evidence="2 3">
    <name type="scientific">Adiantum capillus-veneris</name>
    <name type="common">Maidenhair fern</name>
    <dbReference type="NCBI Taxonomy" id="13818"/>
    <lineage>
        <taxon>Eukaryota</taxon>
        <taxon>Viridiplantae</taxon>
        <taxon>Streptophyta</taxon>
        <taxon>Embryophyta</taxon>
        <taxon>Tracheophyta</taxon>
        <taxon>Polypodiopsida</taxon>
        <taxon>Polypodiidae</taxon>
        <taxon>Polypodiales</taxon>
        <taxon>Pteridineae</taxon>
        <taxon>Pteridaceae</taxon>
        <taxon>Vittarioideae</taxon>
        <taxon>Adiantum</taxon>
    </lineage>
</organism>
<keyword evidence="1" id="KW-1133">Transmembrane helix</keyword>
<protein>
    <submittedName>
        <fullName evidence="2">Uncharacterized protein</fullName>
    </submittedName>
</protein>
<comment type="caution">
    <text evidence="2">The sequence shown here is derived from an EMBL/GenBank/DDBJ whole genome shotgun (WGS) entry which is preliminary data.</text>
</comment>
<accession>A0A9D4V5Y2</accession>
<evidence type="ECO:0000313" key="3">
    <source>
        <dbReference type="Proteomes" id="UP000886520"/>
    </source>
</evidence>
<reference evidence="2 3" key="1">
    <citation type="submission" date="2021-01" db="EMBL/GenBank/DDBJ databases">
        <title>Adiantum capillus-veneris genome.</title>
        <authorList>
            <person name="Fang Y."/>
            <person name="Liao Q."/>
        </authorList>
    </citation>
    <scope>NUCLEOTIDE SEQUENCE [LARGE SCALE GENOMIC DNA]</scope>
    <source>
        <strain evidence="2">H3</strain>
        <tissue evidence="2">Leaf</tissue>
    </source>
</reference>
<sequence length="167" mass="19104">MCCAQLFQLRYHKDAQQSYGSRFDDDLSSLVGLMACRVAANEIPRFFEGSLYLIYFALQRVHIHCKVNSFGLKRSRSFVLVLISLATYMHTLVIIVCWSSLVSYDSIHPCSACIHGAEHACDLPNHIYVLHRAKVCLLVSAMYCTTLCSSMCLCMWRVLKVDFMFRN</sequence>
<evidence type="ECO:0000313" key="2">
    <source>
        <dbReference type="EMBL" id="KAI5080263.1"/>
    </source>
</evidence>
<dbReference type="AlphaFoldDB" id="A0A9D4V5Y2"/>
<keyword evidence="1" id="KW-0472">Membrane</keyword>
<keyword evidence="3" id="KW-1185">Reference proteome</keyword>
<name>A0A9D4V5Y2_ADICA</name>
<keyword evidence="1" id="KW-0812">Transmembrane</keyword>
<feature type="transmembrane region" description="Helical" evidence="1">
    <location>
        <begin position="78"/>
        <end position="101"/>
    </location>
</feature>
<gene>
    <name evidence="2" type="ORF">GOP47_0005742</name>
</gene>
<dbReference type="EMBL" id="JABFUD020000005">
    <property type="protein sequence ID" value="KAI5080263.1"/>
    <property type="molecule type" value="Genomic_DNA"/>
</dbReference>